<dbReference type="RefSeq" id="WP_345450571.1">
    <property type="nucleotide sequence ID" value="NZ_BAABKK010000024.1"/>
</dbReference>
<sequence length="134" mass="14458">MNLQKSQWGSGSFYLNLGWDPAVSVGEFRPENLCLLSLRTEEADVIASIDFVRPDGLVARVLPGTILLDAEMSGRMPVESFIKELTEVAIVLAENRADRAYKGGLVASGARRERGDLGVGLVNGLRVGPAFLVL</sequence>
<reference evidence="2" key="1">
    <citation type="journal article" date="2019" name="Int. J. Syst. Evol. Microbiol.">
        <title>The Global Catalogue of Microorganisms (GCM) 10K type strain sequencing project: providing services to taxonomists for standard genome sequencing and annotation.</title>
        <authorList>
            <consortium name="The Broad Institute Genomics Platform"/>
            <consortium name="The Broad Institute Genome Sequencing Center for Infectious Disease"/>
            <person name="Wu L."/>
            <person name="Ma J."/>
        </authorList>
    </citation>
    <scope>NUCLEOTIDE SEQUENCE [LARGE SCALE GENOMIC DNA]</scope>
    <source>
        <strain evidence="2">JCM 18514</strain>
    </source>
</reference>
<name>A0ABP9SJ79_9MICC</name>
<organism evidence="1 2">
    <name type="scientific">Arthrobacter gyeryongensis</name>
    <dbReference type="NCBI Taxonomy" id="1650592"/>
    <lineage>
        <taxon>Bacteria</taxon>
        <taxon>Bacillati</taxon>
        <taxon>Actinomycetota</taxon>
        <taxon>Actinomycetes</taxon>
        <taxon>Micrococcales</taxon>
        <taxon>Micrococcaceae</taxon>
        <taxon>Arthrobacter</taxon>
    </lineage>
</organism>
<gene>
    <name evidence="1" type="ORF">GCM10023346_31780</name>
</gene>
<accession>A0ABP9SJ79</accession>
<dbReference type="Proteomes" id="UP001500200">
    <property type="component" value="Unassembled WGS sequence"/>
</dbReference>
<proteinExistence type="predicted"/>
<protein>
    <submittedName>
        <fullName evidence="1">Uncharacterized protein</fullName>
    </submittedName>
</protein>
<comment type="caution">
    <text evidence="1">The sequence shown here is derived from an EMBL/GenBank/DDBJ whole genome shotgun (WGS) entry which is preliminary data.</text>
</comment>
<evidence type="ECO:0000313" key="1">
    <source>
        <dbReference type="EMBL" id="GAA5197365.1"/>
    </source>
</evidence>
<evidence type="ECO:0000313" key="2">
    <source>
        <dbReference type="Proteomes" id="UP001500200"/>
    </source>
</evidence>
<keyword evidence="2" id="KW-1185">Reference proteome</keyword>
<dbReference type="EMBL" id="BAABKK010000024">
    <property type="protein sequence ID" value="GAA5197365.1"/>
    <property type="molecule type" value="Genomic_DNA"/>
</dbReference>